<keyword evidence="1" id="KW-0444">Lipid biosynthesis</keyword>
<dbReference type="PANTHER" id="PTHR38764:SF1">
    <property type="entry name" value="ACYL CARRIER PROTEIN PHOSPHODIESTERASE"/>
    <property type="match status" value="1"/>
</dbReference>
<dbReference type="PANTHER" id="PTHR38764">
    <property type="entry name" value="ACYL CARRIER PROTEIN PHOSPHODIESTERASE"/>
    <property type="match status" value="1"/>
</dbReference>
<evidence type="ECO:0000313" key="6">
    <source>
        <dbReference type="Proteomes" id="UP001521137"/>
    </source>
</evidence>
<protein>
    <submittedName>
        <fullName evidence="5">ACP phosphodiesterase</fullName>
    </submittedName>
</protein>
<dbReference type="RefSeq" id="WP_235313333.1">
    <property type="nucleotide sequence ID" value="NZ_JAKGAS010000007.1"/>
</dbReference>
<gene>
    <name evidence="5" type="ORF">L0668_14040</name>
</gene>
<dbReference type="Proteomes" id="UP001521137">
    <property type="component" value="Unassembled WGS sequence"/>
</dbReference>
<keyword evidence="4" id="KW-0276">Fatty acid metabolism</keyword>
<name>A0ABS9D8H6_9ALTE</name>
<evidence type="ECO:0000256" key="2">
    <source>
        <dbReference type="ARBA" id="ARBA00022801"/>
    </source>
</evidence>
<evidence type="ECO:0000313" key="5">
    <source>
        <dbReference type="EMBL" id="MCF2949235.1"/>
    </source>
</evidence>
<keyword evidence="3" id="KW-0443">Lipid metabolism</keyword>
<dbReference type="Pfam" id="PF04336">
    <property type="entry name" value="ACP_PD"/>
    <property type="match status" value="1"/>
</dbReference>
<dbReference type="InterPro" id="IPR007431">
    <property type="entry name" value="ACP_PD"/>
</dbReference>
<sequence length="200" mass="23907">MNYIAHLHIAEHTNTSKLGNFLGDFVKGSDLTHLPEEIELGIRLHRSVDKFTDSHDLIRNLKTQFPANIRRMAGVIIDIYFDHLLMKSWQHYSAQSYHSLFSSFYTELKTFSLPDNHYYSQLSQRLLSHQWLKEYTYEPTCFRAFVSIEKRLKRKVMFATHAEFFIKQNRLLFINCFKQFYPELLRHGLHFKNNKTLSRT</sequence>
<dbReference type="EMBL" id="JAKGAS010000007">
    <property type="protein sequence ID" value="MCF2949235.1"/>
    <property type="molecule type" value="Genomic_DNA"/>
</dbReference>
<evidence type="ECO:0000256" key="4">
    <source>
        <dbReference type="ARBA" id="ARBA00023160"/>
    </source>
</evidence>
<reference evidence="5 6" key="1">
    <citation type="submission" date="2022-01" db="EMBL/GenBank/DDBJ databases">
        <title>Paraglaciecola sp. G1-23.</title>
        <authorList>
            <person name="Jin M.S."/>
            <person name="Han D.M."/>
            <person name="Kim H.M."/>
            <person name="Jeon C.O."/>
        </authorList>
    </citation>
    <scope>NUCLEOTIDE SEQUENCE [LARGE SCALE GENOMIC DNA]</scope>
    <source>
        <strain evidence="5 6">G1-23</strain>
    </source>
</reference>
<comment type="caution">
    <text evidence="5">The sequence shown here is derived from an EMBL/GenBank/DDBJ whole genome shotgun (WGS) entry which is preliminary data.</text>
</comment>
<accession>A0ABS9D8H6</accession>
<keyword evidence="6" id="KW-1185">Reference proteome</keyword>
<evidence type="ECO:0000256" key="3">
    <source>
        <dbReference type="ARBA" id="ARBA00023098"/>
    </source>
</evidence>
<keyword evidence="4" id="KW-0275">Fatty acid biosynthesis</keyword>
<proteinExistence type="predicted"/>
<organism evidence="5 6">
    <name type="scientific">Paraglaciecola algarum</name>
    <dbReference type="NCBI Taxonomy" id="3050085"/>
    <lineage>
        <taxon>Bacteria</taxon>
        <taxon>Pseudomonadati</taxon>
        <taxon>Pseudomonadota</taxon>
        <taxon>Gammaproteobacteria</taxon>
        <taxon>Alteromonadales</taxon>
        <taxon>Alteromonadaceae</taxon>
        <taxon>Paraglaciecola</taxon>
    </lineage>
</organism>
<evidence type="ECO:0000256" key="1">
    <source>
        <dbReference type="ARBA" id="ARBA00022516"/>
    </source>
</evidence>
<keyword evidence="2" id="KW-0378">Hydrolase</keyword>